<dbReference type="EMBL" id="LVVM01002688">
    <property type="protein sequence ID" value="OJA16108.1"/>
    <property type="molecule type" value="Genomic_DNA"/>
</dbReference>
<protein>
    <submittedName>
        <fullName evidence="1">Uncharacterized protein</fullName>
    </submittedName>
</protein>
<reference evidence="1 2" key="1">
    <citation type="submission" date="2016-03" db="EMBL/GenBank/DDBJ databases">
        <title>Comparative genomics of the ectomycorrhizal sister species Rhizopogon vinicolor and Rhizopogon vesiculosus (Basidiomycota: Boletales) reveals a divergence of the mating type B locus.</title>
        <authorList>
            <person name="Mujic A.B."/>
            <person name="Kuo A."/>
            <person name="Tritt A."/>
            <person name="Lipzen A."/>
            <person name="Chen C."/>
            <person name="Johnson J."/>
            <person name="Sharma A."/>
            <person name="Barry K."/>
            <person name="Grigoriev I.V."/>
            <person name="Spatafora J.W."/>
        </authorList>
    </citation>
    <scope>NUCLEOTIDE SEQUENCE [LARGE SCALE GENOMIC DNA]</scope>
    <source>
        <strain evidence="1 2">AM-OR11-056</strain>
    </source>
</reference>
<proteinExistence type="predicted"/>
<comment type="caution">
    <text evidence="1">The sequence shown here is derived from an EMBL/GenBank/DDBJ whole genome shotgun (WGS) entry which is preliminary data.</text>
</comment>
<dbReference type="Proteomes" id="UP000183567">
    <property type="component" value="Unassembled WGS sequence"/>
</dbReference>
<dbReference type="AlphaFoldDB" id="A0A1J8QWU0"/>
<accession>A0A1J8QWU0</accession>
<dbReference type="OrthoDB" id="2675811at2759"/>
<evidence type="ECO:0000313" key="2">
    <source>
        <dbReference type="Proteomes" id="UP000183567"/>
    </source>
</evidence>
<keyword evidence="2" id="KW-1185">Reference proteome</keyword>
<evidence type="ECO:0000313" key="1">
    <source>
        <dbReference type="EMBL" id="OJA16108.1"/>
    </source>
</evidence>
<name>A0A1J8QWU0_9AGAM</name>
<organism evidence="1 2">
    <name type="scientific">Rhizopogon vesiculosus</name>
    <dbReference type="NCBI Taxonomy" id="180088"/>
    <lineage>
        <taxon>Eukaryota</taxon>
        <taxon>Fungi</taxon>
        <taxon>Dikarya</taxon>
        <taxon>Basidiomycota</taxon>
        <taxon>Agaricomycotina</taxon>
        <taxon>Agaricomycetes</taxon>
        <taxon>Agaricomycetidae</taxon>
        <taxon>Boletales</taxon>
        <taxon>Suillineae</taxon>
        <taxon>Rhizopogonaceae</taxon>
        <taxon>Rhizopogon</taxon>
    </lineage>
</organism>
<dbReference type="STRING" id="180088.A0A1J8QWU0"/>
<dbReference type="Pfam" id="PF03142">
    <property type="entry name" value="Chitin_synth_2"/>
    <property type="match status" value="1"/>
</dbReference>
<gene>
    <name evidence="1" type="ORF">AZE42_09030</name>
</gene>
<sequence>MLGITYGFQASIFIIKQEFMLISGDGFFSPIYSFWCKVDFFWENTRIDISDGGNKKVVMNEDERFHQSMIPLKKFSDKSFRR</sequence>